<accession>A0A6J5KXF0</accession>
<dbReference type="InterPro" id="IPR036505">
    <property type="entry name" value="Amidase/PGRP_sf"/>
</dbReference>
<keyword evidence="4" id="KW-0081">Bacteriolytic enzyme</keyword>
<evidence type="ECO:0000256" key="1">
    <source>
        <dbReference type="ARBA" id="ARBA00001561"/>
    </source>
</evidence>
<proteinExistence type="predicted"/>
<sequence>MLKDNQYFKEKQFKNQIVIHHTAGSGKASNVIHGWDFNAERVGTSYVIDVSGEVVKAFEPEYWAYHLGLKSISNSQLNKNSIGIEICNWGQLVKKSDGKYYNYVNGVVPESEVVQIPKFRGFEYYHKYNDAQIESLRKLLLELATKFAIPLDYNSDMWDISQNALAGKKGIYTHVSYRTDKNDCSPQFNLIQMLKSLKNE</sequence>
<comment type="catalytic activity">
    <reaction evidence="1">
        <text>Hydrolyzes the link between N-acetylmuramoyl residues and L-amino acid residues in certain cell-wall glycopeptides.</text>
        <dbReference type="EC" id="3.5.1.28"/>
    </reaction>
</comment>
<evidence type="ECO:0000256" key="6">
    <source>
        <dbReference type="ARBA" id="ARBA00023316"/>
    </source>
</evidence>
<keyword evidence="6" id="KW-0961">Cell wall biogenesis/degradation</keyword>
<evidence type="ECO:0000256" key="4">
    <source>
        <dbReference type="ARBA" id="ARBA00022638"/>
    </source>
</evidence>
<evidence type="ECO:0000259" key="7">
    <source>
        <dbReference type="Pfam" id="PF01510"/>
    </source>
</evidence>
<dbReference type="InterPro" id="IPR051206">
    <property type="entry name" value="NAMLAA_amidase_2"/>
</dbReference>
<dbReference type="EMBL" id="LR796200">
    <property type="protein sequence ID" value="CAB4127168.1"/>
    <property type="molecule type" value="Genomic_DNA"/>
</dbReference>
<dbReference type="GO" id="GO:0001897">
    <property type="term" value="P:symbiont-mediated cytolysis of host cell"/>
    <property type="evidence" value="ECO:0007669"/>
    <property type="project" value="UniProtKB-ARBA"/>
</dbReference>
<reference evidence="8" key="1">
    <citation type="submission" date="2020-04" db="EMBL/GenBank/DDBJ databases">
        <authorList>
            <person name="Chiriac C."/>
            <person name="Salcher M."/>
            <person name="Ghai R."/>
            <person name="Kavagutti S V."/>
        </authorList>
    </citation>
    <scope>NUCLEOTIDE SEQUENCE</scope>
</reference>
<evidence type="ECO:0000256" key="3">
    <source>
        <dbReference type="ARBA" id="ARBA00022529"/>
    </source>
</evidence>
<keyword evidence="5" id="KW-0378">Hydrolase</keyword>
<dbReference type="GO" id="GO:0008745">
    <property type="term" value="F:N-acetylmuramoyl-L-alanine amidase activity"/>
    <property type="evidence" value="ECO:0007669"/>
    <property type="project" value="UniProtKB-EC"/>
</dbReference>
<dbReference type="EC" id="3.5.1.28" evidence="2"/>
<dbReference type="CDD" id="cd06583">
    <property type="entry name" value="PGRP"/>
    <property type="match status" value="1"/>
</dbReference>
<dbReference type="SUPFAM" id="SSF55846">
    <property type="entry name" value="N-acetylmuramoyl-L-alanine amidase-like"/>
    <property type="match status" value="1"/>
</dbReference>
<evidence type="ECO:0000313" key="8">
    <source>
        <dbReference type="EMBL" id="CAB4127168.1"/>
    </source>
</evidence>
<dbReference type="GO" id="GO:0042742">
    <property type="term" value="P:defense response to bacterium"/>
    <property type="evidence" value="ECO:0007669"/>
    <property type="project" value="UniProtKB-KW"/>
</dbReference>
<evidence type="ECO:0000256" key="5">
    <source>
        <dbReference type="ARBA" id="ARBA00022801"/>
    </source>
</evidence>
<protein>
    <recommendedName>
        <fullName evidence="2">N-acetylmuramoyl-L-alanine amidase</fullName>
        <ecNumber evidence="2">3.5.1.28</ecNumber>
    </recommendedName>
</protein>
<feature type="domain" description="N-acetylmuramoyl-L-alanine amidase" evidence="7">
    <location>
        <begin position="15"/>
        <end position="182"/>
    </location>
</feature>
<organism evidence="8">
    <name type="scientific">uncultured Caudovirales phage</name>
    <dbReference type="NCBI Taxonomy" id="2100421"/>
    <lineage>
        <taxon>Viruses</taxon>
        <taxon>Duplodnaviria</taxon>
        <taxon>Heunggongvirae</taxon>
        <taxon>Uroviricota</taxon>
        <taxon>Caudoviricetes</taxon>
        <taxon>Peduoviridae</taxon>
        <taxon>Maltschvirus</taxon>
        <taxon>Maltschvirus maltsch</taxon>
    </lineage>
</organism>
<gene>
    <name evidence="8" type="ORF">UFOVP87_55</name>
</gene>
<dbReference type="Gene3D" id="3.40.80.10">
    <property type="entry name" value="Peptidoglycan recognition protein-like"/>
    <property type="match status" value="1"/>
</dbReference>
<evidence type="ECO:0000256" key="2">
    <source>
        <dbReference type="ARBA" id="ARBA00011901"/>
    </source>
</evidence>
<keyword evidence="3" id="KW-0929">Antimicrobial</keyword>
<dbReference type="GO" id="GO:0009253">
    <property type="term" value="P:peptidoglycan catabolic process"/>
    <property type="evidence" value="ECO:0007669"/>
    <property type="project" value="InterPro"/>
</dbReference>
<dbReference type="GO" id="GO:0009254">
    <property type="term" value="P:peptidoglycan turnover"/>
    <property type="evidence" value="ECO:0007669"/>
    <property type="project" value="TreeGrafter"/>
</dbReference>
<dbReference type="PANTHER" id="PTHR30417:SF1">
    <property type="entry name" value="N-ACETYLMURAMOYL-L-ALANINE AMIDASE AMID"/>
    <property type="match status" value="1"/>
</dbReference>
<dbReference type="PANTHER" id="PTHR30417">
    <property type="entry name" value="N-ACETYLMURAMOYL-L-ALANINE AMIDASE AMID"/>
    <property type="match status" value="1"/>
</dbReference>
<name>A0A6J5KXF0_9CAUD</name>
<dbReference type="InterPro" id="IPR002502">
    <property type="entry name" value="Amidase_domain"/>
</dbReference>
<dbReference type="Pfam" id="PF01510">
    <property type="entry name" value="Amidase_2"/>
    <property type="match status" value="1"/>
</dbReference>
<dbReference type="GO" id="GO:0071555">
    <property type="term" value="P:cell wall organization"/>
    <property type="evidence" value="ECO:0007669"/>
    <property type="project" value="UniProtKB-KW"/>
</dbReference>